<name>A0ABW2XZ85_9ACTN</name>
<accession>A0ABW2XZ85</accession>
<protein>
    <submittedName>
        <fullName evidence="1">Uncharacterized protein</fullName>
    </submittedName>
</protein>
<keyword evidence="2" id="KW-1185">Reference proteome</keyword>
<dbReference type="Proteomes" id="UP001597063">
    <property type="component" value="Unassembled WGS sequence"/>
</dbReference>
<reference evidence="2" key="1">
    <citation type="journal article" date="2019" name="Int. J. Syst. Evol. Microbiol.">
        <title>The Global Catalogue of Microorganisms (GCM) 10K type strain sequencing project: providing services to taxonomists for standard genome sequencing and annotation.</title>
        <authorList>
            <consortium name="The Broad Institute Genomics Platform"/>
            <consortium name="The Broad Institute Genome Sequencing Center for Infectious Disease"/>
            <person name="Wu L."/>
            <person name="Ma J."/>
        </authorList>
    </citation>
    <scope>NUCLEOTIDE SEQUENCE [LARGE SCALE GENOMIC DNA]</scope>
    <source>
        <strain evidence="2">JCM 9371</strain>
    </source>
</reference>
<comment type="caution">
    <text evidence="1">The sequence shown here is derived from an EMBL/GenBank/DDBJ whole genome shotgun (WGS) entry which is preliminary data.</text>
</comment>
<organism evidence="1 2">
    <name type="scientific">Actinomadura fibrosa</name>
    <dbReference type="NCBI Taxonomy" id="111802"/>
    <lineage>
        <taxon>Bacteria</taxon>
        <taxon>Bacillati</taxon>
        <taxon>Actinomycetota</taxon>
        <taxon>Actinomycetes</taxon>
        <taxon>Streptosporangiales</taxon>
        <taxon>Thermomonosporaceae</taxon>
        <taxon>Actinomadura</taxon>
    </lineage>
</organism>
<evidence type="ECO:0000313" key="1">
    <source>
        <dbReference type="EMBL" id="MFD0689895.1"/>
    </source>
</evidence>
<dbReference type="EMBL" id="JBHTGP010000018">
    <property type="protein sequence ID" value="MFD0689895.1"/>
    <property type="molecule type" value="Genomic_DNA"/>
</dbReference>
<sequence>MTLRRVGDRLPFADRRSDARARHGDAWQRAGVALATRLAARSGVSGTPYDHHDTSVSQP</sequence>
<proteinExistence type="predicted"/>
<dbReference type="RefSeq" id="WP_131757447.1">
    <property type="nucleotide sequence ID" value="NZ_CAACUY010000031.1"/>
</dbReference>
<evidence type="ECO:0000313" key="2">
    <source>
        <dbReference type="Proteomes" id="UP001597063"/>
    </source>
</evidence>
<gene>
    <name evidence="1" type="ORF">ACFQZM_35770</name>
</gene>